<dbReference type="GO" id="GO:0006629">
    <property type="term" value="P:lipid metabolic process"/>
    <property type="evidence" value="ECO:0007669"/>
    <property type="project" value="InterPro"/>
</dbReference>
<keyword evidence="4" id="KW-0560">Oxidoreductase</keyword>
<feature type="domain" description="Fatty acid desaturase" evidence="7">
    <location>
        <begin position="89"/>
        <end position="381"/>
    </location>
</feature>
<comment type="similarity">
    <text evidence="3">Belongs to the fatty acid desaturase type 1 family.</text>
</comment>
<evidence type="ECO:0000256" key="2">
    <source>
        <dbReference type="ARBA" id="ARBA00005189"/>
    </source>
</evidence>
<dbReference type="OrthoDB" id="1461976at2759"/>
<protein>
    <submittedName>
        <fullName evidence="9">Oleate delta-12 desaturase</fullName>
    </submittedName>
</protein>
<evidence type="ECO:0000256" key="6">
    <source>
        <dbReference type="SAM" id="Phobius"/>
    </source>
</evidence>
<evidence type="ECO:0000256" key="5">
    <source>
        <dbReference type="ARBA" id="ARBA00023136"/>
    </source>
</evidence>
<evidence type="ECO:0000313" key="9">
    <source>
        <dbReference type="EMBL" id="CCG82747.1"/>
    </source>
</evidence>
<dbReference type="Pfam" id="PF00487">
    <property type="entry name" value="FA_desaturase"/>
    <property type="match status" value="1"/>
</dbReference>
<dbReference type="PANTHER" id="PTHR32100">
    <property type="entry name" value="OMEGA-6 FATTY ACID DESATURASE, CHLOROPLASTIC"/>
    <property type="match status" value="1"/>
</dbReference>
<dbReference type="eggNOG" id="ENOG502QQNB">
    <property type="taxonomic scope" value="Eukaryota"/>
</dbReference>
<comment type="pathway">
    <text evidence="2">Lipid metabolism.</text>
</comment>
<organism evidence="9 10">
    <name type="scientific">Taphrina deformans (strain PYCC 5710 / ATCC 11124 / CBS 356.35 / IMI 108563 / JCM 9778 / NBRC 8474)</name>
    <name type="common">Peach leaf curl fungus</name>
    <name type="synonym">Lalaria deformans</name>
    <dbReference type="NCBI Taxonomy" id="1097556"/>
    <lineage>
        <taxon>Eukaryota</taxon>
        <taxon>Fungi</taxon>
        <taxon>Dikarya</taxon>
        <taxon>Ascomycota</taxon>
        <taxon>Taphrinomycotina</taxon>
        <taxon>Taphrinomycetes</taxon>
        <taxon>Taphrinales</taxon>
        <taxon>Taphrinaceae</taxon>
        <taxon>Taphrina</taxon>
    </lineage>
</organism>
<name>R4XAF7_TAPDE</name>
<dbReference type="InterPro" id="IPR005804">
    <property type="entry name" value="FA_desaturase_dom"/>
</dbReference>
<comment type="caution">
    <text evidence="9">The sequence shown here is derived from an EMBL/GenBank/DDBJ whole genome shotgun (WGS) entry which is preliminary data.</text>
</comment>
<reference evidence="9 10" key="1">
    <citation type="journal article" date="2013" name="MBio">
        <title>Genome sequencing of the plant pathogen Taphrina deformans, the causal agent of peach leaf curl.</title>
        <authorList>
            <person name="Cisse O.H."/>
            <person name="Almeida J.M.G.C.F."/>
            <person name="Fonseca A."/>
            <person name="Kumar A.A."/>
            <person name="Salojaervi J."/>
            <person name="Overmyer K."/>
            <person name="Hauser P.M."/>
            <person name="Pagni M."/>
        </authorList>
    </citation>
    <scope>NUCLEOTIDE SEQUENCE [LARGE SCALE GENOMIC DNA]</scope>
    <source>
        <strain evidence="10">PYCC 5710 / ATCC 11124 / CBS 356.35 / IMI 108563 / JCM 9778 / NBRC 8474</strain>
    </source>
</reference>
<dbReference type="GO" id="GO:0016717">
    <property type="term" value="F:oxidoreductase activity, acting on paired donors, with oxidation of a pair of donors resulting in the reduction of molecular oxygen to two molecules of water"/>
    <property type="evidence" value="ECO:0007669"/>
    <property type="project" value="InterPro"/>
</dbReference>
<dbReference type="Pfam" id="PF11960">
    <property type="entry name" value="DUF3474"/>
    <property type="match status" value="1"/>
</dbReference>
<keyword evidence="6" id="KW-1133">Transmembrane helix</keyword>
<evidence type="ECO:0000259" key="7">
    <source>
        <dbReference type="Pfam" id="PF00487"/>
    </source>
</evidence>
<dbReference type="CDD" id="cd03507">
    <property type="entry name" value="Delta12-FADS-like"/>
    <property type="match status" value="1"/>
</dbReference>
<dbReference type="InterPro" id="IPR021863">
    <property type="entry name" value="FAS_N"/>
</dbReference>
<accession>R4XAF7</accession>
<feature type="domain" description="Fatty acid desaturase N-terminal" evidence="8">
    <location>
        <begin position="32"/>
        <end position="70"/>
    </location>
</feature>
<comment type="subcellular location">
    <subcellularLocation>
        <location evidence="1">Membrane</location>
    </subcellularLocation>
</comment>
<feature type="transmembrane region" description="Helical" evidence="6">
    <location>
        <begin position="87"/>
        <end position="108"/>
    </location>
</feature>
<keyword evidence="6" id="KW-0812">Transmembrane</keyword>
<keyword evidence="10" id="KW-1185">Reference proteome</keyword>
<dbReference type="Proteomes" id="UP000013776">
    <property type="component" value="Unassembled WGS sequence"/>
</dbReference>
<proteinExistence type="inferred from homology"/>
<keyword evidence="5 6" id="KW-0472">Membrane</keyword>
<evidence type="ECO:0000259" key="8">
    <source>
        <dbReference type="Pfam" id="PF11960"/>
    </source>
</evidence>
<evidence type="ECO:0000256" key="1">
    <source>
        <dbReference type="ARBA" id="ARBA00004370"/>
    </source>
</evidence>
<dbReference type="GO" id="GO:0016020">
    <property type="term" value="C:membrane"/>
    <property type="evidence" value="ECO:0007669"/>
    <property type="project" value="UniProtKB-SubCell"/>
</dbReference>
<dbReference type="EMBL" id="CAHR02000098">
    <property type="protein sequence ID" value="CCG82747.1"/>
    <property type="molecule type" value="Genomic_DNA"/>
</dbReference>
<gene>
    <name evidence="9" type="ORF">TAPDE_002887</name>
</gene>
<evidence type="ECO:0000256" key="3">
    <source>
        <dbReference type="ARBA" id="ARBA00009295"/>
    </source>
</evidence>
<evidence type="ECO:0000256" key="4">
    <source>
        <dbReference type="ARBA" id="ARBA00023002"/>
    </source>
</evidence>
<dbReference type="InterPro" id="IPR012171">
    <property type="entry name" value="Fatty_acid_desaturase"/>
</dbReference>
<sequence length="436" mass="49504">MSELKQRNVDSTSRTQEKPRTYFDTYGREFVLPDFSIKEIYEAIPEHCFERNTITSLSYVVRDIFLVGCLGFAASHIHHLPSLPLRIAAWVLYVVAQGCVGTGLWILAHECGHSAFSPSKKINDTVGFILHSALLVPYFSWKFSHARHHQMTGNLAKDTVFVPKTRAARLESRGANPNDFPLEVPAGVDQEEHESKFMEMIEETPLATAWTLLLQQVGGWPAYLFLNVTGQKYEGYTAKEVNHFWPFSPLFKSEQRVEIVLSDLGLMFTSLCLYLAYQRFGLANVVLFYGLPYLIVNNNLVMITFLQHTDPALPHYREGEWNYARGASATIDREFGFIGKHIFHGIIETHVCHHLIARIPFYNADEATVHIKKVMGKHYQRDDTNFFISLYRAARTCQFVADAGEKGENEVVFYQNAHGLGANSDGKMNQVSISVN</sequence>
<dbReference type="VEuPathDB" id="FungiDB:TAPDE_002887"/>
<dbReference type="AlphaFoldDB" id="R4XAF7"/>
<evidence type="ECO:0000313" key="10">
    <source>
        <dbReference type="Proteomes" id="UP000013776"/>
    </source>
</evidence>
<feature type="transmembrane region" description="Helical" evidence="6">
    <location>
        <begin position="59"/>
        <end position="81"/>
    </location>
</feature>
<dbReference type="STRING" id="1097556.R4XAF7"/>